<evidence type="ECO:0000313" key="10">
    <source>
        <dbReference type="Proteomes" id="UP001529423"/>
    </source>
</evidence>
<reference evidence="9" key="1">
    <citation type="submission" date="2023-06" db="EMBL/GenBank/DDBJ databases">
        <title>Identification and characterization of horizontal gene transfer across gut microbiota members of farm animals based on homology search.</title>
        <authorList>
            <person name="Schwarzerova J."/>
            <person name="Nykrynova M."/>
            <person name="Jureckova K."/>
            <person name="Cejkova D."/>
            <person name="Rychlik I."/>
        </authorList>
    </citation>
    <scope>NUCLEOTIDE SEQUENCE</scope>
    <source>
        <strain evidence="9">105_WCHN</strain>
    </source>
</reference>
<evidence type="ECO:0000256" key="7">
    <source>
        <dbReference type="ARBA" id="ARBA00023136"/>
    </source>
</evidence>
<keyword evidence="5" id="KW-0133">Cell shape</keyword>
<dbReference type="Pfam" id="PF04093">
    <property type="entry name" value="MreD"/>
    <property type="match status" value="1"/>
</dbReference>
<protein>
    <submittedName>
        <fullName evidence="9">Rod shape-determining protein MreD</fullName>
    </submittedName>
</protein>
<evidence type="ECO:0000256" key="2">
    <source>
        <dbReference type="ARBA" id="ARBA00007776"/>
    </source>
</evidence>
<keyword evidence="7 8" id="KW-0472">Membrane</keyword>
<dbReference type="NCBIfam" id="TIGR03426">
    <property type="entry name" value="shape_MreD"/>
    <property type="match status" value="1"/>
</dbReference>
<evidence type="ECO:0000256" key="6">
    <source>
        <dbReference type="ARBA" id="ARBA00022989"/>
    </source>
</evidence>
<dbReference type="Proteomes" id="UP001529423">
    <property type="component" value="Unassembled WGS sequence"/>
</dbReference>
<evidence type="ECO:0000256" key="4">
    <source>
        <dbReference type="ARBA" id="ARBA00022692"/>
    </source>
</evidence>
<keyword evidence="4 8" id="KW-0812">Transmembrane</keyword>
<keyword evidence="10" id="KW-1185">Reference proteome</keyword>
<evidence type="ECO:0000256" key="1">
    <source>
        <dbReference type="ARBA" id="ARBA00004651"/>
    </source>
</evidence>
<accession>A0ABT7VK99</accession>
<feature type="transmembrane region" description="Helical" evidence="8">
    <location>
        <begin position="107"/>
        <end position="130"/>
    </location>
</feature>
<organism evidence="9 10">
    <name type="scientific">Limosilactobacillus panis</name>
    <dbReference type="NCBI Taxonomy" id="47493"/>
    <lineage>
        <taxon>Bacteria</taxon>
        <taxon>Bacillati</taxon>
        <taxon>Bacillota</taxon>
        <taxon>Bacilli</taxon>
        <taxon>Lactobacillales</taxon>
        <taxon>Lactobacillaceae</taxon>
        <taxon>Limosilactobacillus</taxon>
    </lineage>
</organism>
<proteinExistence type="inferred from homology"/>
<reference evidence="9" key="2">
    <citation type="submission" date="2023-06" db="EMBL/GenBank/DDBJ databases">
        <authorList>
            <person name="Zeman M."/>
            <person name="Kubasova T."/>
            <person name="Jahodarova E."/>
            <person name="Nykrynova M."/>
            <person name="Rychlik I."/>
        </authorList>
    </citation>
    <scope>NUCLEOTIDE SEQUENCE</scope>
    <source>
        <strain evidence="9">105_WCHN</strain>
    </source>
</reference>
<comment type="subcellular location">
    <subcellularLocation>
        <location evidence="1">Cell membrane</location>
        <topology evidence="1">Multi-pass membrane protein</topology>
    </subcellularLocation>
</comment>
<sequence length="178" mass="20199">MYRLSRLKYVFPIGLFVSLFLDGALSHVWAPLFFHFPYSMASELVLLWLVLSYFFENGVDIPLIPFAIAAGIVADLYCSGVLGLYMVLYPCIVALTKVLAHYFSDSFLPAIMIFFVDIVVFATVNYFAYYMVGVTSVGFGDFIIYSLAPTLLLNVVYFLVFYWPIQALYSWATSEKTV</sequence>
<evidence type="ECO:0000256" key="8">
    <source>
        <dbReference type="SAM" id="Phobius"/>
    </source>
</evidence>
<name>A0ABT7VK99_9LACO</name>
<evidence type="ECO:0000313" key="9">
    <source>
        <dbReference type="EMBL" id="MDM8333166.1"/>
    </source>
</evidence>
<dbReference type="EMBL" id="JAUDEO010000003">
    <property type="protein sequence ID" value="MDM8333166.1"/>
    <property type="molecule type" value="Genomic_DNA"/>
</dbReference>
<gene>
    <name evidence="9" type="primary">mreD</name>
    <name evidence="9" type="ORF">QUW46_01010</name>
</gene>
<evidence type="ECO:0000256" key="3">
    <source>
        <dbReference type="ARBA" id="ARBA00022475"/>
    </source>
</evidence>
<keyword evidence="6 8" id="KW-1133">Transmembrane helix</keyword>
<feature type="transmembrane region" description="Helical" evidence="8">
    <location>
        <begin position="142"/>
        <end position="165"/>
    </location>
</feature>
<comment type="caution">
    <text evidence="9">The sequence shown here is derived from an EMBL/GenBank/DDBJ whole genome shotgun (WGS) entry which is preliminary data.</text>
</comment>
<dbReference type="InterPro" id="IPR007227">
    <property type="entry name" value="Cell_shape_determining_MreD"/>
</dbReference>
<keyword evidence="3" id="KW-1003">Cell membrane</keyword>
<comment type="similarity">
    <text evidence="2">Belongs to the MreD family.</text>
</comment>
<evidence type="ECO:0000256" key="5">
    <source>
        <dbReference type="ARBA" id="ARBA00022960"/>
    </source>
</evidence>
<dbReference type="RefSeq" id="WP_289558784.1">
    <property type="nucleotide sequence ID" value="NZ_JAUDEO010000003.1"/>
</dbReference>